<protein>
    <submittedName>
        <fullName evidence="1">Uncharacterized protein</fullName>
    </submittedName>
</protein>
<dbReference type="AlphaFoldDB" id="A0A480A4T0"/>
<dbReference type="EMBL" id="BJCE01000329">
    <property type="protein sequence ID" value="GCL39839.1"/>
    <property type="molecule type" value="Genomic_DNA"/>
</dbReference>
<sequence length="41" mass="4643">MLDYFHGTERLKVQTKTTELEPVPPALMSSQSRLGCGFQVF</sequence>
<evidence type="ECO:0000313" key="2">
    <source>
        <dbReference type="Proteomes" id="UP000300142"/>
    </source>
</evidence>
<gene>
    <name evidence="1" type="ORF">SR1949_49700</name>
</gene>
<organism evidence="1 2">
    <name type="scientific">Sphaerospermopsis reniformis</name>
    <dbReference type="NCBI Taxonomy" id="531300"/>
    <lineage>
        <taxon>Bacteria</taxon>
        <taxon>Bacillati</taxon>
        <taxon>Cyanobacteriota</taxon>
        <taxon>Cyanophyceae</taxon>
        <taxon>Nostocales</taxon>
        <taxon>Aphanizomenonaceae</taxon>
        <taxon>Sphaerospermopsis</taxon>
    </lineage>
</organism>
<keyword evidence="2" id="KW-1185">Reference proteome</keyword>
<accession>A0A480A4T0</accession>
<reference evidence="2" key="1">
    <citation type="submission" date="2019-02" db="EMBL/GenBank/DDBJ databases">
        <title>Draft genome sequence of Sphaerospermopsis reniformis NIES-1949.</title>
        <authorList>
            <person name="Yamaguchi H."/>
            <person name="Suzuki S."/>
            <person name="Kawachi M."/>
        </authorList>
    </citation>
    <scope>NUCLEOTIDE SEQUENCE [LARGE SCALE GENOMIC DNA]</scope>
    <source>
        <strain evidence="2">NIES-1949</strain>
    </source>
</reference>
<dbReference type="Proteomes" id="UP000300142">
    <property type="component" value="Unassembled WGS sequence"/>
</dbReference>
<proteinExistence type="predicted"/>
<name>A0A480A4T0_9CYAN</name>
<comment type="caution">
    <text evidence="1">The sequence shown here is derived from an EMBL/GenBank/DDBJ whole genome shotgun (WGS) entry which is preliminary data.</text>
</comment>
<evidence type="ECO:0000313" key="1">
    <source>
        <dbReference type="EMBL" id="GCL39839.1"/>
    </source>
</evidence>